<evidence type="ECO:0000313" key="1">
    <source>
        <dbReference type="EMBL" id="CAF4675915.1"/>
    </source>
</evidence>
<organism evidence="1 2">
    <name type="scientific">Rotaria magnacalcarata</name>
    <dbReference type="NCBI Taxonomy" id="392030"/>
    <lineage>
        <taxon>Eukaryota</taxon>
        <taxon>Metazoa</taxon>
        <taxon>Spiralia</taxon>
        <taxon>Gnathifera</taxon>
        <taxon>Rotifera</taxon>
        <taxon>Eurotatoria</taxon>
        <taxon>Bdelloidea</taxon>
        <taxon>Philodinida</taxon>
        <taxon>Philodinidae</taxon>
        <taxon>Rotaria</taxon>
    </lineage>
</organism>
<dbReference type="AlphaFoldDB" id="A0A8S3A6G9"/>
<comment type="caution">
    <text evidence="1">The sequence shown here is derived from an EMBL/GenBank/DDBJ whole genome shotgun (WGS) entry which is preliminary data.</text>
</comment>
<dbReference type="EMBL" id="CAJOBJ010120990">
    <property type="protein sequence ID" value="CAF4675915.1"/>
    <property type="molecule type" value="Genomic_DNA"/>
</dbReference>
<evidence type="ECO:0000313" key="2">
    <source>
        <dbReference type="Proteomes" id="UP000681720"/>
    </source>
</evidence>
<gene>
    <name evidence="1" type="ORF">GIL414_LOCUS42078</name>
</gene>
<dbReference type="Gene3D" id="2.130.10.80">
    <property type="entry name" value="Galactose oxidase/kelch, beta-propeller"/>
    <property type="match status" value="1"/>
</dbReference>
<accession>A0A8S3A6G9</accession>
<sequence>MAVGRQSHTASTLASGKVLVARGYYYDGSSYWAYSNTSELYNSLTGRSGQRP</sequence>
<protein>
    <submittedName>
        <fullName evidence="1">Uncharacterized protein</fullName>
    </submittedName>
</protein>
<name>A0A8S3A6G9_9BILA</name>
<feature type="non-terminal residue" evidence="1">
    <location>
        <position position="52"/>
    </location>
</feature>
<dbReference type="InterPro" id="IPR037293">
    <property type="entry name" value="Gal_Oxidase_central_sf"/>
</dbReference>
<proteinExistence type="predicted"/>
<reference evidence="1" key="1">
    <citation type="submission" date="2021-02" db="EMBL/GenBank/DDBJ databases">
        <authorList>
            <person name="Nowell W R."/>
        </authorList>
    </citation>
    <scope>NUCLEOTIDE SEQUENCE</scope>
</reference>
<dbReference type="Proteomes" id="UP000681720">
    <property type="component" value="Unassembled WGS sequence"/>
</dbReference>